<dbReference type="Proteomes" id="UP000652763">
    <property type="component" value="Unassembled WGS sequence"/>
</dbReference>
<protein>
    <submittedName>
        <fullName evidence="3">Extracellular solute-binding protein</fullName>
    </submittedName>
</protein>
<keyword evidence="1 2" id="KW-0732">Signal</keyword>
<dbReference type="PIRSF" id="PIRSF002825">
    <property type="entry name" value="CfbpA"/>
    <property type="match status" value="1"/>
</dbReference>
<comment type="caution">
    <text evidence="3">The sequence shown here is derived from an EMBL/GenBank/DDBJ whole genome shotgun (WGS) entry which is preliminary data.</text>
</comment>
<dbReference type="InterPro" id="IPR026045">
    <property type="entry name" value="Ferric-bd"/>
</dbReference>
<evidence type="ECO:0000313" key="4">
    <source>
        <dbReference type="Proteomes" id="UP000652763"/>
    </source>
</evidence>
<evidence type="ECO:0000256" key="1">
    <source>
        <dbReference type="ARBA" id="ARBA00022729"/>
    </source>
</evidence>
<sequence>MALNRKIRGPLVTVAGGLALALALSSCGLDEASSGAEGSEGGTLTIYTARDKGLAEAVVADFEAANPEYAGKVEILTLGAQEALERIRAEKANPQGDIWWGGTGQQMKQAAGDDVLAPAPDAVVDAVPEDLRDPAGLWVGEMQLAEVIFYNHDMLTAEQAPKDWDDLIAPEMADQIAIRDVEASGTMRSIYSAMIDRKYDEAGSPEVGYDWLRQLDANTKVYAANPTDLYLRVTRQEAAASAWNLQDVMLQIDNQNAPYTPVVPESGAPMLVDGVAKIKNGPSSDAADAFLEFLLSEDTQKELSETYYQIPSIAMTEQPAWLAELNLVEMKVDWERIGENETEWIGYWAENIKGKG</sequence>
<evidence type="ECO:0000313" key="3">
    <source>
        <dbReference type="EMBL" id="MBD8043295.1"/>
    </source>
</evidence>
<dbReference type="PANTHER" id="PTHR30006:SF24">
    <property type="entry name" value="SLL0237 PROTEIN"/>
    <property type="match status" value="1"/>
</dbReference>
<dbReference type="Gene3D" id="3.40.190.10">
    <property type="entry name" value="Periplasmic binding protein-like II"/>
    <property type="match status" value="2"/>
</dbReference>
<name>A0ABR8YGF8_9MICC</name>
<dbReference type="RefSeq" id="WP_191746211.1">
    <property type="nucleotide sequence ID" value="NZ_JACSQC010000002.1"/>
</dbReference>
<gene>
    <name evidence="3" type="ORF">H9638_05655</name>
</gene>
<feature type="signal peptide" evidence="2">
    <location>
        <begin position="1"/>
        <end position="28"/>
    </location>
</feature>
<evidence type="ECO:0000256" key="2">
    <source>
        <dbReference type="SAM" id="SignalP"/>
    </source>
</evidence>
<feature type="chain" id="PRO_5046541765" evidence="2">
    <location>
        <begin position="29"/>
        <end position="356"/>
    </location>
</feature>
<keyword evidence="4" id="KW-1185">Reference proteome</keyword>
<organism evidence="3 4">
    <name type="scientific">Arthrobacter pullicola</name>
    <dbReference type="NCBI Taxonomy" id="2762224"/>
    <lineage>
        <taxon>Bacteria</taxon>
        <taxon>Bacillati</taxon>
        <taxon>Actinomycetota</taxon>
        <taxon>Actinomycetes</taxon>
        <taxon>Micrococcales</taxon>
        <taxon>Micrococcaceae</taxon>
        <taxon>Arthrobacter</taxon>
    </lineage>
</organism>
<accession>A0ABR8YGF8</accession>
<reference evidence="3 4" key="1">
    <citation type="submission" date="2020-08" db="EMBL/GenBank/DDBJ databases">
        <title>A Genomic Blueprint of the Chicken Gut Microbiome.</title>
        <authorList>
            <person name="Gilroy R."/>
            <person name="Ravi A."/>
            <person name="Getino M."/>
            <person name="Pursley I."/>
            <person name="Horton D.L."/>
            <person name="Alikhan N.-F."/>
            <person name="Baker D."/>
            <person name="Gharbi K."/>
            <person name="Hall N."/>
            <person name="Watson M."/>
            <person name="Adriaenssens E.M."/>
            <person name="Foster-Nyarko E."/>
            <person name="Jarju S."/>
            <person name="Secka A."/>
            <person name="Antonio M."/>
            <person name="Oren A."/>
            <person name="Chaudhuri R."/>
            <person name="La Ragione R.M."/>
            <person name="Hildebrand F."/>
            <person name="Pallen M.J."/>
        </authorList>
    </citation>
    <scope>NUCLEOTIDE SEQUENCE [LARGE SCALE GENOMIC DNA]</scope>
    <source>
        <strain evidence="3 4">Sa2BUA2</strain>
    </source>
</reference>
<dbReference type="Pfam" id="PF13343">
    <property type="entry name" value="SBP_bac_6"/>
    <property type="match status" value="1"/>
</dbReference>
<dbReference type="PROSITE" id="PS51257">
    <property type="entry name" value="PROKAR_LIPOPROTEIN"/>
    <property type="match status" value="1"/>
</dbReference>
<dbReference type="PANTHER" id="PTHR30006">
    <property type="entry name" value="THIAMINE-BINDING PERIPLASMIC PROTEIN-RELATED"/>
    <property type="match status" value="1"/>
</dbReference>
<dbReference type="SUPFAM" id="SSF53850">
    <property type="entry name" value="Periplasmic binding protein-like II"/>
    <property type="match status" value="1"/>
</dbReference>
<proteinExistence type="predicted"/>
<dbReference type="EMBL" id="JACSQC010000002">
    <property type="protein sequence ID" value="MBD8043295.1"/>
    <property type="molecule type" value="Genomic_DNA"/>
</dbReference>